<evidence type="ECO:0000313" key="1">
    <source>
        <dbReference type="EMBL" id="UMM42063.1"/>
    </source>
</evidence>
<dbReference type="EMBL" id="CP092625">
    <property type="protein sequence ID" value="UMM42063.1"/>
    <property type="molecule type" value="Genomic_DNA"/>
</dbReference>
<gene>
    <name evidence="1" type="ORF">L5515_018042</name>
</gene>
<keyword evidence="2" id="KW-1185">Reference proteome</keyword>
<evidence type="ECO:0000313" key="2">
    <source>
        <dbReference type="Proteomes" id="UP000829354"/>
    </source>
</evidence>
<dbReference type="Proteomes" id="UP000829354">
    <property type="component" value="Chromosome X"/>
</dbReference>
<proteinExistence type="predicted"/>
<protein>
    <submittedName>
        <fullName evidence="1">Uncharacterized protein</fullName>
    </submittedName>
</protein>
<organism evidence="1 2">
    <name type="scientific">Caenorhabditis briggsae</name>
    <dbReference type="NCBI Taxonomy" id="6238"/>
    <lineage>
        <taxon>Eukaryota</taxon>
        <taxon>Metazoa</taxon>
        <taxon>Ecdysozoa</taxon>
        <taxon>Nematoda</taxon>
        <taxon>Chromadorea</taxon>
        <taxon>Rhabditida</taxon>
        <taxon>Rhabditina</taxon>
        <taxon>Rhabditomorpha</taxon>
        <taxon>Rhabditoidea</taxon>
        <taxon>Rhabditidae</taxon>
        <taxon>Peloderinae</taxon>
        <taxon>Caenorhabditis</taxon>
    </lineage>
</organism>
<reference evidence="1 2" key="1">
    <citation type="submission" date="2022-04" db="EMBL/GenBank/DDBJ databases">
        <title>Chromosome-level reference genomes for two strains of Caenorhabditis briggsae: an improved platform for comparative genomics.</title>
        <authorList>
            <person name="Stevens L."/>
            <person name="Andersen E."/>
        </authorList>
    </citation>
    <scope>NUCLEOTIDE SEQUENCE [LARGE SCALE GENOMIC DNA]</scope>
    <source>
        <strain evidence="1">VX34</strain>
        <tissue evidence="1">Whole-organism</tissue>
    </source>
</reference>
<sequence>MKYGSIFGSGDIKAIKDIVCDTQYWESVKISRIKPVYIMNIFANALTDPDEIWACRMMYRRLEKIQRKIDRKTERERLKNPPRKVDSGVIHLEFRTLFLEPDSPHQKELLQDFSEFCRVRRQEEWCTLQLAYLRKYGNVPCGCGKEHTPNLRWLRKVHTYLPDIDLNDINDFLFDLSEEEKEEEKVPAPGHRTLAEIEAEMKLVKALPASKDTMAQYMSLIQERKLLLDESQMKKEGRTAKARENALLEEVTATIAMETAAALQRRRKQRKKK</sequence>
<accession>A0AAE9FH09</accession>
<dbReference type="AlphaFoldDB" id="A0AAE9FH09"/>
<name>A0AAE9FH09_CAEBR</name>